<organism evidence="2 3">
    <name type="scientific">Longimicrobium terrae</name>
    <dbReference type="NCBI Taxonomy" id="1639882"/>
    <lineage>
        <taxon>Bacteria</taxon>
        <taxon>Pseudomonadati</taxon>
        <taxon>Gemmatimonadota</taxon>
        <taxon>Longimicrobiia</taxon>
        <taxon>Longimicrobiales</taxon>
        <taxon>Longimicrobiaceae</taxon>
        <taxon>Longimicrobium</taxon>
    </lineage>
</organism>
<sequence>MKTIIRPALMLAALLPFAACGDDNSTGPGRYSGTLDFQYSGAYSGSFHAESDVLPRDFDTGSAVFGQRTQDVAGDEAYIFAQQDGPGSMVDNLIFSVADPAVGTVSCAIIDENCPLSAILVLGDDGAREDDDADAILLSSAGSVTITSITDKRIQGNFQFTMSDLFEDEQTVTRITSGSFDVPLLSSTDGLGGSLSRMSPARLSRSR</sequence>
<gene>
    <name evidence="2" type="ORF">HNQ61_002412</name>
</gene>
<keyword evidence="1" id="KW-0732">Signal</keyword>
<protein>
    <submittedName>
        <fullName evidence="2">Uncharacterized protein</fullName>
    </submittedName>
</protein>
<evidence type="ECO:0000256" key="1">
    <source>
        <dbReference type="SAM" id="SignalP"/>
    </source>
</evidence>
<name>A0A841GYF3_9BACT</name>
<feature type="signal peptide" evidence="1">
    <location>
        <begin position="1"/>
        <end position="18"/>
    </location>
</feature>
<evidence type="ECO:0000313" key="2">
    <source>
        <dbReference type="EMBL" id="MBB6070790.1"/>
    </source>
</evidence>
<proteinExistence type="predicted"/>
<comment type="caution">
    <text evidence="2">The sequence shown here is derived from an EMBL/GenBank/DDBJ whole genome shotgun (WGS) entry which is preliminary data.</text>
</comment>
<feature type="chain" id="PRO_5032929393" evidence="1">
    <location>
        <begin position="19"/>
        <end position="207"/>
    </location>
</feature>
<accession>A0A841GYF3</accession>
<dbReference type="AlphaFoldDB" id="A0A841GYF3"/>
<keyword evidence="3" id="KW-1185">Reference proteome</keyword>
<reference evidence="2 3" key="1">
    <citation type="submission" date="2020-08" db="EMBL/GenBank/DDBJ databases">
        <title>Genomic Encyclopedia of Type Strains, Phase IV (KMG-IV): sequencing the most valuable type-strain genomes for metagenomic binning, comparative biology and taxonomic classification.</title>
        <authorList>
            <person name="Goeker M."/>
        </authorList>
    </citation>
    <scope>NUCLEOTIDE SEQUENCE [LARGE SCALE GENOMIC DNA]</scope>
    <source>
        <strain evidence="2 3">DSM 29007</strain>
    </source>
</reference>
<dbReference type="Proteomes" id="UP000582837">
    <property type="component" value="Unassembled WGS sequence"/>
</dbReference>
<dbReference type="EMBL" id="JACHIA010000006">
    <property type="protein sequence ID" value="MBB6070790.1"/>
    <property type="molecule type" value="Genomic_DNA"/>
</dbReference>
<dbReference type="RefSeq" id="WP_170033097.1">
    <property type="nucleotide sequence ID" value="NZ_JABDTL010000001.1"/>
</dbReference>
<evidence type="ECO:0000313" key="3">
    <source>
        <dbReference type="Proteomes" id="UP000582837"/>
    </source>
</evidence>